<proteinExistence type="predicted"/>
<dbReference type="PROSITE" id="PS50977">
    <property type="entry name" value="HTH_TETR_2"/>
    <property type="match status" value="1"/>
</dbReference>
<name>A0ABW5GQL1_9PSEU</name>
<organism evidence="6 7">
    <name type="scientific">Amycolatopsis samaneae</name>
    <dbReference type="NCBI Taxonomy" id="664691"/>
    <lineage>
        <taxon>Bacteria</taxon>
        <taxon>Bacillati</taxon>
        <taxon>Actinomycetota</taxon>
        <taxon>Actinomycetes</taxon>
        <taxon>Pseudonocardiales</taxon>
        <taxon>Pseudonocardiaceae</taxon>
        <taxon>Amycolatopsis</taxon>
    </lineage>
</organism>
<protein>
    <submittedName>
        <fullName evidence="6">TetR family transcriptional regulator</fullName>
    </submittedName>
</protein>
<dbReference type="InterPro" id="IPR001647">
    <property type="entry name" value="HTH_TetR"/>
</dbReference>
<evidence type="ECO:0000256" key="1">
    <source>
        <dbReference type="ARBA" id="ARBA00023015"/>
    </source>
</evidence>
<feature type="DNA-binding region" description="H-T-H motif" evidence="4">
    <location>
        <begin position="36"/>
        <end position="55"/>
    </location>
</feature>
<evidence type="ECO:0000256" key="4">
    <source>
        <dbReference type="PROSITE-ProRule" id="PRU00335"/>
    </source>
</evidence>
<evidence type="ECO:0000256" key="3">
    <source>
        <dbReference type="ARBA" id="ARBA00023163"/>
    </source>
</evidence>
<keyword evidence="1" id="KW-0805">Transcription regulation</keyword>
<dbReference type="InterPro" id="IPR041347">
    <property type="entry name" value="MftR_C"/>
</dbReference>
<dbReference type="EMBL" id="JBHUKU010000020">
    <property type="protein sequence ID" value="MFD2463183.1"/>
    <property type="molecule type" value="Genomic_DNA"/>
</dbReference>
<dbReference type="Pfam" id="PF00440">
    <property type="entry name" value="TetR_N"/>
    <property type="match status" value="1"/>
</dbReference>
<keyword evidence="7" id="KW-1185">Reference proteome</keyword>
<keyword evidence="3" id="KW-0804">Transcription</keyword>
<dbReference type="InterPro" id="IPR009057">
    <property type="entry name" value="Homeodomain-like_sf"/>
</dbReference>
<comment type="caution">
    <text evidence="6">The sequence shown here is derived from an EMBL/GenBank/DDBJ whole genome shotgun (WGS) entry which is preliminary data.</text>
</comment>
<evidence type="ECO:0000256" key="2">
    <source>
        <dbReference type="ARBA" id="ARBA00023125"/>
    </source>
</evidence>
<dbReference type="SUPFAM" id="SSF46689">
    <property type="entry name" value="Homeodomain-like"/>
    <property type="match status" value="1"/>
</dbReference>
<dbReference type="Pfam" id="PF17754">
    <property type="entry name" value="TetR_C_14"/>
    <property type="match status" value="1"/>
</dbReference>
<gene>
    <name evidence="6" type="ORF">ACFSYJ_31545</name>
</gene>
<keyword evidence="2 4" id="KW-0238">DNA-binding</keyword>
<dbReference type="PANTHER" id="PTHR30055">
    <property type="entry name" value="HTH-TYPE TRANSCRIPTIONAL REGULATOR RUTR"/>
    <property type="match status" value="1"/>
</dbReference>
<reference evidence="7" key="1">
    <citation type="journal article" date="2019" name="Int. J. Syst. Evol. Microbiol.">
        <title>The Global Catalogue of Microorganisms (GCM) 10K type strain sequencing project: providing services to taxonomists for standard genome sequencing and annotation.</title>
        <authorList>
            <consortium name="The Broad Institute Genomics Platform"/>
            <consortium name="The Broad Institute Genome Sequencing Center for Infectious Disease"/>
            <person name="Wu L."/>
            <person name="Ma J."/>
        </authorList>
    </citation>
    <scope>NUCLEOTIDE SEQUENCE [LARGE SCALE GENOMIC DNA]</scope>
    <source>
        <strain evidence="7">CGMCC 4.7643</strain>
    </source>
</reference>
<evidence type="ECO:0000259" key="5">
    <source>
        <dbReference type="PROSITE" id="PS50977"/>
    </source>
</evidence>
<dbReference type="Gene3D" id="1.10.10.60">
    <property type="entry name" value="Homeodomain-like"/>
    <property type="match status" value="1"/>
</dbReference>
<evidence type="ECO:0000313" key="7">
    <source>
        <dbReference type="Proteomes" id="UP001597419"/>
    </source>
</evidence>
<dbReference type="Gene3D" id="1.10.357.10">
    <property type="entry name" value="Tetracycline Repressor, domain 2"/>
    <property type="match status" value="1"/>
</dbReference>
<sequence>MGGSEERLERRRVAKRTAIRAVAVRLALEHGPDAVTVEMISTAADISPRTFFNYFRAKDDAFSIEPHQWTREEILAELRARPADEPPAESMRVVVQAMAVAADFAHLAAEWELLQELYARHPELFSRMRFGEVDATIAALSAEIAARRGTDPARDLYPGMLVGASFAALQAAENQARHGERSLGELIDEAFDLLVQGL</sequence>
<feature type="domain" description="HTH tetR-type" evidence="5">
    <location>
        <begin position="13"/>
        <end position="73"/>
    </location>
</feature>
<dbReference type="PANTHER" id="PTHR30055:SF238">
    <property type="entry name" value="MYCOFACTOCIN BIOSYNTHESIS TRANSCRIPTIONAL REGULATOR MFTR-RELATED"/>
    <property type="match status" value="1"/>
</dbReference>
<dbReference type="InterPro" id="IPR050109">
    <property type="entry name" value="HTH-type_TetR-like_transc_reg"/>
</dbReference>
<accession>A0ABW5GQL1</accession>
<evidence type="ECO:0000313" key="6">
    <source>
        <dbReference type="EMBL" id="MFD2463183.1"/>
    </source>
</evidence>
<dbReference type="Proteomes" id="UP001597419">
    <property type="component" value="Unassembled WGS sequence"/>
</dbReference>
<dbReference type="RefSeq" id="WP_345392186.1">
    <property type="nucleotide sequence ID" value="NZ_BAABHG010000005.1"/>
</dbReference>